<dbReference type="Pfam" id="PF00872">
    <property type="entry name" value="Transposase_mut"/>
    <property type="match status" value="1"/>
</dbReference>
<protein>
    <recommendedName>
        <fullName evidence="6">Mutator family transposase</fullName>
    </recommendedName>
</protein>
<dbReference type="PANTHER" id="PTHR33217">
    <property type="entry name" value="TRANSPOSASE FOR INSERTION SEQUENCE ELEMENT IS1081"/>
    <property type="match status" value="1"/>
</dbReference>
<dbReference type="OrthoDB" id="9793302at2"/>
<organism evidence="7 8">
    <name type="scientific">Palleronia caenipelagi</name>
    <dbReference type="NCBI Taxonomy" id="2489174"/>
    <lineage>
        <taxon>Bacteria</taxon>
        <taxon>Pseudomonadati</taxon>
        <taxon>Pseudomonadota</taxon>
        <taxon>Alphaproteobacteria</taxon>
        <taxon>Rhodobacterales</taxon>
        <taxon>Roseobacteraceae</taxon>
        <taxon>Palleronia</taxon>
    </lineage>
</organism>
<evidence type="ECO:0000256" key="1">
    <source>
        <dbReference type="ARBA" id="ARBA00002190"/>
    </source>
</evidence>
<dbReference type="AlphaFoldDB" id="A0A547PK34"/>
<evidence type="ECO:0000256" key="5">
    <source>
        <dbReference type="ARBA" id="ARBA00023172"/>
    </source>
</evidence>
<keyword evidence="5 6" id="KW-0233">DNA recombination</keyword>
<keyword evidence="6" id="KW-0814">Transposable element</keyword>
<comment type="caution">
    <text evidence="7">The sequence shown here is derived from an EMBL/GenBank/DDBJ whole genome shotgun (WGS) entry which is preliminary data.</text>
</comment>
<dbReference type="GO" id="GO:0004803">
    <property type="term" value="F:transposase activity"/>
    <property type="evidence" value="ECO:0007669"/>
    <property type="project" value="UniProtKB-UniRule"/>
</dbReference>
<evidence type="ECO:0000313" key="7">
    <source>
        <dbReference type="EMBL" id="TRD14480.1"/>
    </source>
</evidence>
<dbReference type="GO" id="GO:0003677">
    <property type="term" value="F:DNA binding"/>
    <property type="evidence" value="ECO:0007669"/>
    <property type="project" value="UniProtKB-UniRule"/>
</dbReference>
<evidence type="ECO:0000256" key="4">
    <source>
        <dbReference type="ARBA" id="ARBA00023125"/>
    </source>
</evidence>
<dbReference type="EMBL" id="VFSV01000073">
    <property type="protein sequence ID" value="TRD14480.1"/>
    <property type="molecule type" value="Genomic_DNA"/>
</dbReference>
<accession>A0A547PK34</accession>
<gene>
    <name evidence="7" type="ORF">FEV53_18895</name>
</gene>
<proteinExistence type="inferred from homology"/>
<name>A0A547PK34_9RHOB</name>
<keyword evidence="8" id="KW-1185">Reference proteome</keyword>
<evidence type="ECO:0000256" key="6">
    <source>
        <dbReference type="RuleBase" id="RU365089"/>
    </source>
</evidence>
<keyword evidence="4 6" id="KW-0238">DNA-binding</keyword>
<evidence type="ECO:0000313" key="8">
    <source>
        <dbReference type="Proteomes" id="UP000318590"/>
    </source>
</evidence>
<dbReference type="PANTHER" id="PTHR33217:SF8">
    <property type="entry name" value="MUTATOR FAMILY TRANSPOSASE"/>
    <property type="match status" value="1"/>
</dbReference>
<dbReference type="Proteomes" id="UP000318590">
    <property type="component" value="Unassembled WGS sequence"/>
</dbReference>
<dbReference type="GO" id="GO:0006313">
    <property type="term" value="P:DNA transposition"/>
    <property type="evidence" value="ECO:0007669"/>
    <property type="project" value="UniProtKB-UniRule"/>
</dbReference>
<sequence>MWLRGIAICGQLREVYSAEPAEAAQDALEEFDEVWGRQYPSIAQVWQLAWAEVTLFFAFSSEIRRVIYTMNRIESLNSVIRKSIKTRGSFHSEDTGEKLIHLAIRGHVTQRQRMTDSG</sequence>
<evidence type="ECO:0000256" key="3">
    <source>
        <dbReference type="ARBA" id="ARBA00022578"/>
    </source>
</evidence>
<evidence type="ECO:0000256" key="2">
    <source>
        <dbReference type="ARBA" id="ARBA00010961"/>
    </source>
</evidence>
<keyword evidence="3 6" id="KW-0815">Transposition</keyword>
<comment type="similarity">
    <text evidence="2 6">Belongs to the transposase mutator family.</text>
</comment>
<comment type="function">
    <text evidence="1 6">Required for the transposition of the insertion element.</text>
</comment>
<dbReference type="InterPro" id="IPR001207">
    <property type="entry name" value="Transposase_mutator"/>
</dbReference>
<reference evidence="7 8" key="1">
    <citation type="submission" date="2019-06" db="EMBL/GenBank/DDBJ databases">
        <title>Paenimaribius caenipelagi gen. nov., sp. nov., isolated from a tidal flat.</title>
        <authorList>
            <person name="Yoon J.-H."/>
        </authorList>
    </citation>
    <scope>NUCLEOTIDE SEQUENCE [LARGE SCALE GENOMIC DNA]</scope>
    <source>
        <strain evidence="7 8">JBTF-M29</strain>
    </source>
</reference>